<proteinExistence type="predicted"/>
<comment type="caution">
    <text evidence="1">The sequence shown here is derived from an EMBL/GenBank/DDBJ whole genome shotgun (WGS) entry which is preliminary data.</text>
</comment>
<evidence type="ECO:0000313" key="2">
    <source>
        <dbReference type="Proteomes" id="UP000248329"/>
    </source>
</evidence>
<protein>
    <submittedName>
        <fullName evidence="1">Uncharacterized protein</fullName>
    </submittedName>
</protein>
<accession>A0AC61L0S1</accession>
<organism evidence="1 2">
    <name type="scientific">Candidatus Methanogaster sp</name>
    <dbReference type="NCBI Taxonomy" id="3386292"/>
    <lineage>
        <taxon>Archaea</taxon>
        <taxon>Methanobacteriati</taxon>
        <taxon>Methanobacteriota</taxon>
        <taxon>Stenosarchaea group</taxon>
        <taxon>Methanomicrobia</taxon>
        <taxon>Methanosarcinales</taxon>
        <taxon>ANME-2 cluster</taxon>
        <taxon>Candidatus Methanogasteraceae</taxon>
        <taxon>Candidatus Methanogaster</taxon>
    </lineage>
</organism>
<dbReference type="Proteomes" id="UP000248329">
    <property type="component" value="Unassembled WGS sequence"/>
</dbReference>
<dbReference type="EMBL" id="PQXF01000030">
    <property type="protein sequence ID" value="PXF58942.1"/>
    <property type="molecule type" value="Genomic_DNA"/>
</dbReference>
<name>A0AC61L0S1_9EURY</name>
<sequence>MNDSMKMGLVKVITLFSILLALSGMAAIASADEVPQAPIMFYGAVTLNDANASSGTAINASIDGKLCGRVVTTTEGRYQKLTVTGNESDDGETITFTVCGATAGTAVWHASPTPTMQELDLTAVDDEAPVVTNANANPSSIVADGIETTQLNVTVIDGCRCTVGTVTVDLSAIGGDAAQEMTYIEGTDIHTVEVTAAESTPPGAYGLYVNASDVFGNCNTSVCIDLVIKDVEAPAISNPDADPESIVADGAETSQLSVTVVDDSDIDFVTVDLSAIGGSAVQVMESSGGDIYSTDTNASMDTPPGTYYLYINASDVFGNYDDTSVCIELEIETTTYAKGDLDHNGQVADAVDVAMMLQASVGGITATSEYDLDGNGQNADAVDVAMMLQASVGDITL</sequence>
<reference evidence="1" key="1">
    <citation type="submission" date="2018-01" db="EMBL/GenBank/DDBJ databases">
        <authorList>
            <person name="Krukenberg V."/>
        </authorList>
    </citation>
    <scope>NUCLEOTIDE SEQUENCE</scope>
    <source>
        <strain evidence="1">E20ANME2</strain>
    </source>
</reference>
<gene>
    <name evidence="1" type="ORF">C4B59_12435</name>
</gene>
<evidence type="ECO:0000313" key="1">
    <source>
        <dbReference type="EMBL" id="PXF58942.1"/>
    </source>
</evidence>